<proteinExistence type="predicted"/>
<dbReference type="InterPro" id="IPR011042">
    <property type="entry name" value="6-blade_b-propeller_TolB-like"/>
</dbReference>
<dbReference type="PRINTS" id="PR01790">
    <property type="entry name" value="SMP30FAMILY"/>
</dbReference>
<feature type="domain" description="SMP-30/Gluconolactonase/LRE-like region" evidence="4">
    <location>
        <begin position="73"/>
        <end position="335"/>
    </location>
</feature>
<dbReference type="Gene3D" id="2.120.10.30">
    <property type="entry name" value="TolB, C-terminal domain"/>
    <property type="match status" value="1"/>
</dbReference>
<dbReference type="InterPro" id="IPR013658">
    <property type="entry name" value="SGL"/>
</dbReference>
<dbReference type="EMBL" id="FNJL01000011">
    <property type="protein sequence ID" value="SDP34761.1"/>
    <property type="molecule type" value="Genomic_DNA"/>
</dbReference>
<evidence type="ECO:0000256" key="1">
    <source>
        <dbReference type="ARBA" id="ARBA00022801"/>
    </source>
</evidence>
<gene>
    <name evidence="5" type="ORF">SAMN04489708_11128</name>
</gene>
<feature type="binding site" evidence="3">
    <location>
        <position position="220"/>
    </location>
    <ligand>
        <name>a divalent metal cation</name>
        <dbReference type="ChEBI" id="CHEBI:60240"/>
    </ligand>
</feature>
<feature type="binding site" evidence="3">
    <location>
        <position position="74"/>
    </location>
    <ligand>
        <name>a divalent metal cation</name>
        <dbReference type="ChEBI" id="CHEBI:60240"/>
    </ligand>
</feature>
<sequence>MRILAHRPADQPEEGTDVNPAIQNLLPGRLLRRPGRPMADPDFPGVRIEAPRLADVLVPDAPLWVLHEGAIHAEGPAWQASHRRLLFSDVPNRRINAWYEEDGRVDALIDPAWFPNGNTVAADGRVYHCEHGRRCISRSAPDLRGEPEPIVTHYEGRRLNAPNDVAIAPDGSVWFTDPVFGIVMPAQGALAEPELAHRSLYRFDPATGALARMADFEQPNGVALAPDGRTVYVTDTSRALGEAPGGSPGSRHDVEAFTVGADGALAGRRFFCSPAQGNPDGLAVDGRGWVWCSAADGVHIWSAEQEYLGAIPIAETVCNVCFGGSSGRRLFIAASTRLLAIDLREG</sequence>
<keyword evidence="1" id="KW-0378">Hydrolase</keyword>
<reference evidence="6" key="1">
    <citation type="submission" date="2016-10" db="EMBL/GenBank/DDBJ databases">
        <authorList>
            <person name="Varghese N."/>
            <person name="Submissions S."/>
        </authorList>
    </citation>
    <scope>NUCLEOTIDE SEQUENCE [LARGE SCALE GENOMIC DNA]</scope>
    <source>
        <strain evidence="6">DSM 17101</strain>
    </source>
</reference>
<keyword evidence="6" id="KW-1185">Reference proteome</keyword>
<evidence type="ECO:0000256" key="3">
    <source>
        <dbReference type="PIRSR" id="PIRSR605511-2"/>
    </source>
</evidence>
<dbReference type="InterPro" id="IPR005511">
    <property type="entry name" value="SMP-30"/>
</dbReference>
<comment type="cofactor">
    <cofactor evidence="3">
        <name>Zn(2+)</name>
        <dbReference type="ChEBI" id="CHEBI:29105"/>
    </cofactor>
    <text evidence="3">Binds 1 divalent metal cation per subunit.</text>
</comment>
<organism evidence="5 6">
    <name type="scientific">Paracidovorax cattleyae</name>
    <dbReference type="NCBI Taxonomy" id="80868"/>
    <lineage>
        <taxon>Bacteria</taxon>
        <taxon>Pseudomonadati</taxon>
        <taxon>Pseudomonadota</taxon>
        <taxon>Betaproteobacteria</taxon>
        <taxon>Burkholderiales</taxon>
        <taxon>Comamonadaceae</taxon>
        <taxon>Paracidovorax</taxon>
    </lineage>
</organism>
<feature type="active site" description="Proton donor/acceptor" evidence="2">
    <location>
        <position position="280"/>
    </location>
</feature>
<dbReference type="AlphaFoldDB" id="A0A1H0RYW9"/>
<dbReference type="GO" id="GO:0046872">
    <property type="term" value="F:metal ion binding"/>
    <property type="evidence" value="ECO:0007669"/>
    <property type="project" value="UniProtKB-KW"/>
</dbReference>
<feature type="binding site" evidence="3">
    <location>
        <position position="280"/>
    </location>
    <ligand>
        <name>a divalent metal cation</name>
        <dbReference type="ChEBI" id="CHEBI:60240"/>
    </ligand>
</feature>
<dbReference type="Pfam" id="PF08450">
    <property type="entry name" value="SGL"/>
    <property type="match status" value="1"/>
</dbReference>
<dbReference type="Proteomes" id="UP000199317">
    <property type="component" value="Unassembled WGS sequence"/>
</dbReference>
<dbReference type="InterPro" id="IPR051262">
    <property type="entry name" value="SMP-30/CGR1_Lactonase"/>
</dbReference>
<accession>A0A1H0RYW9</accession>
<evidence type="ECO:0000256" key="2">
    <source>
        <dbReference type="PIRSR" id="PIRSR605511-1"/>
    </source>
</evidence>
<keyword evidence="3" id="KW-0479">Metal-binding</keyword>
<dbReference type="PANTHER" id="PTHR47572:SF4">
    <property type="entry name" value="LACTONASE DRP35"/>
    <property type="match status" value="1"/>
</dbReference>
<feature type="binding site" evidence="3">
    <location>
        <position position="163"/>
    </location>
    <ligand>
        <name>substrate</name>
    </ligand>
</feature>
<evidence type="ECO:0000313" key="6">
    <source>
        <dbReference type="Proteomes" id="UP000199317"/>
    </source>
</evidence>
<protein>
    <submittedName>
        <fullName evidence="5">Gluconolactonase</fullName>
    </submittedName>
</protein>
<evidence type="ECO:0000259" key="4">
    <source>
        <dbReference type="Pfam" id="PF08450"/>
    </source>
</evidence>
<dbReference type="GO" id="GO:0016787">
    <property type="term" value="F:hydrolase activity"/>
    <property type="evidence" value="ECO:0007669"/>
    <property type="project" value="UniProtKB-KW"/>
</dbReference>
<dbReference type="SUPFAM" id="SSF63829">
    <property type="entry name" value="Calcium-dependent phosphotriesterase"/>
    <property type="match status" value="1"/>
</dbReference>
<name>A0A1H0RYW9_9BURK</name>
<evidence type="ECO:0000313" key="5">
    <source>
        <dbReference type="EMBL" id="SDP34761.1"/>
    </source>
</evidence>
<keyword evidence="3" id="KW-0862">Zinc</keyword>
<dbReference type="PANTHER" id="PTHR47572">
    <property type="entry name" value="LIPOPROTEIN-RELATED"/>
    <property type="match status" value="1"/>
</dbReference>